<dbReference type="EMBL" id="JAQIZT010000012">
    <property type="protein sequence ID" value="KAJ6976706.1"/>
    <property type="molecule type" value="Genomic_DNA"/>
</dbReference>
<comment type="caution">
    <text evidence="1">The sequence shown here is derived from an EMBL/GenBank/DDBJ whole genome shotgun (WGS) entry which is preliminary data.</text>
</comment>
<gene>
    <name evidence="1" type="ORF">NC653_028768</name>
</gene>
<dbReference type="Proteomes" id="UP001164929">
    <property type="component" value="Chromosome 12"/>
</dbReference>
<sequence length="123" mass="14332">MEHHQTPLPFYGKGHVERGMLRGTWLALYNHVSFCCCLVNSLEIEVFALFHFQICRLIPYYYTGGLPTMETPPHFLHREPLVVLSTGQEQWLRDITFDINCPLAPVLHIYKNLLRQLSGSKFE</sequence>
<protein>
    <submittedName>
        <fullName evidence="1">Uncharacterized protein</fullName>
    </submittedName>
</protein>
<organism evidence="1 2">
    <name type="scientific">Populus alba x Populus x berolinensis</name>
    <dbReference type="NCBI Taxonomy" id="444605"/>
    <lineage>
        <taxon>Eukaryota</taxon>
        <taxon>Viridiplantae</taxon>
        <taxon>Streptophyta</taxon>
        <taxon>Embryophyta</taxon>
        <taxon>Tracheophyta</taxon>
        <taxon>Spermatophyta</taxon>
        <taxon>Magnoliopsida</taxon>
        <taxon>eudicotyledons</taxon>
        <taxon>Gunneridae</taxon>
        <taxon>Pentapetalae</taxon>
        <taxon>rosids</taxon>
        <taxon>fabids</taxon>
        <taxon>Malpighiales</taxon>
        <taxon>Salicaceae</taxon>
        <taxon>Saliceae</taxon>
        <taxon>Populus</taxon>
    </lineage>
</organism>
<reference evidence="1" key="1">
    <citation type="journal article" date="2023" name="Mol. Ecol. Resour.">
        <title>Chromosome-level genome assembly of a triploid poplar Populus alba 'Berolinensis'.</title>
        <authorList>
            <person name="Chen S."/>
            <person name="Yu Y."/>
            <person name="Wang X."/>
            <person name="Wang S."/>
            <person name="Zhang T."/>
            <person name="Zhou Y."/>
            <person name="He R."/>
            <person name="Meng N."/>
            <person name="Wang Y."/>
            <person name="Liu W."/>
            <person name="Liu Z."/>
            <person name="Liu J."/>
            <person name="Guo Q."/>
            <person name="Huang H."/>
            <person name="Sederoff R.R."/>
            <person name="Wang G."/>
            <person name="Qu G."/>
            <person name="Chen S."/>
        </authorList>
    </citation>
    <scope>NUCLEOTIDE SEQUENCE</scope>
    <source>
        <strain evidence="1">SC-2020</strain>
    </source>
</reference>
<keyword evidence="2" id="KW-1185">Reference proteome</keyword>
<dbReference type="AlphaFoldDB" id="A0AAD6M0G8"/>
<proteinExistence type="predicted"/>
<accession>A0AAD6M0G8</accession>
<evidence type="ECO:0000313" key="2">
    <source>
        <dbReference type="Proteomes" id="UP001164929"/>
    </source>
</evidence>
<evidence type="ECO:0000313" key="1">
    <source>
        <dbReference type="EMBL" id="KAJ6976706.1"/>
    </source>
</evidence>
<name>A0AAD6M0G8_9ROSI</name>